<dbReference type="PANTHER" id="PTHR16095">
    <property type="entry name" value="TRANSMEMBRANE PROTEIN 143 FAMILY MEMBER"/>
    <property type="match status" value="1"/>
</dbReference>
<dbReference type="AlphaFoldDB" id="A0A433T064"/>
<keyword evidence="2" id="KW-1133">Transmembrane helix</keyword>
<sequence>MAASLVRWSFKLNSLRSAAYLGESTLTRLHKEQVWRSISYTACRYSQDSVAEKKDSVPEGTLQSGGALSQEFVYRERYIPITRHSIIRHLIQNRDFLSDEEKKMFPDFALAVDTALVNKYNTILQQLKVLFDPINPDKDTVKTREWTRGEKLDNEFWLLQQLEDVMDKANFHEMPKEIVHQYLAEHEAREGVKVSVDPSRYAVLRFWVLGHEIPEAHIPFLDRLKDRVFQRSPRKPLEYYKRVVVAIRLKKDSKLSLKAFKEVPATRLEMLLPDGTIQMSTIDKGLLASTAGIALFGVLAKVVTVLASLNVDWTLLLTVVTGVIGFRVWSQYKNRRARYLADITRLLYFKNIANNRGLLTLLVDRAEDESLKEALLTYAFILNSRPASLRNKPKSDFSPVILGGLTAPELNDQVEEWIESKTGVQLEFDSSEALTVLGDLGLVSEKNGKYHALMLEPAMSILPRPPDSVIGRRAKEEDIAEGYDRDEYLETDDEYKAEEEKYRRYGWF</sequence>
<feature type="transmembrane region" description="Helical" evidence="2">
    <location>
        <begin position="286"/>
        <end position="307"/>
    </location>
</feature>
<keyword evidence="2" id="KW-0812">Transmembrane</keyword>
<dbReference type="Proteomes" id="UP000271974">
    <property type="component" value="Unassembled WGS sequence"/>
</dbReference>
<keyword evidence="2" id="KW-0472">Membrane</keyword>
<evidence type="ECO:0000313" key="3">
    <source>
        <dbReference type="EMBL" id="RUS74952.1"/>
    </source>
</evidence>
<evidence type="ECO:0008006" key="5">
    <source>
        <dbReference type="Google" id="ProtNLM"/>
    </source>
</evidence>
<proteinExistence type="predicted"/>
<dbReference type="Pfam" id="PF12576">
    <property type="entry name" value="DUF3754"/>
    <property type="match status" value="1"/>
</dbReference>
<accession>A0A433T064</accession>
<evidence type="ECO:0000313" key="4">
    <source>
        <dbReference type="Proteomes" id="UP000271974"/>
    </source>
</evidence>
<dbReference type="STRING" id="188477.A0A433T064"/>
<protein>
    <recommendedName>
        <fullName evidence="5">Transmembrane protein 143</fullName>
    </recommendedName>
</protein>
<name>A0A433T064_ELYCH</name>
<keyword evidence="1" id="KW-0597">Phosphoprotein</keyword>
<reference evidence="3 4" key="1">
    <citation type="submission" date="2019-01" db="EMBL/GenBank/DDBJ databases">
        <title>A draft genome assembly of the solar-powered sea slug Elysia chlorotica.</title>
        <authorList>
            <person name="Cai H."/>
            <person name="Li Q."/>
            <person name="Fang X."/>
            <person name="Li J."/>
            <person name="Curtis N.E."/>
            <person name="Altenburger A."/>
            <person name="Shibata T."/>
            <person name="Feng M."/>
            <person name="Maeda T."/>
            <person name="Schwartz J.A."/>
            <person name="Shigenobu S."/>
            <person name="Lundholm N."/>
            <person name="Nishiyama T."/>
            <person name="Yang H."/>
            <person name="Hasebe M."/>
            <person name="Li S."/>
            <person name="Pierce S.K."/>
            <person name="Wang J."/>
        </authorList>
    </citation>
    <scope>NUCLEOTIDE SEQUENCE [LARGE SCALE GENOMIC DNA]</scope>
    <source>
        <strain evidence="3">EC2010</strain>
        <tissue evidence="3">Whole organism of an adult</tissue>
    </source>
</reference>
<organism evidence="3 4">
    <name type="scientific">Elysia chlorotica</name>
    <name type="common">Eastern emerald elysia</name>
    <name type="synonym">Sea slug</name>
    <dbReference type="NCBI Taxonomy" id="188477"/>
    <lineage>
        <taxon>Eukaryota</taxon>
        <taxon>Metazoa</taxon>
        <taxon>Spiralia</taxon>
        <taxon>Lophotrochozoa</taxon>
        <taxon>Mollusca</taxon>
        <taxon>Gastropoda</taxon>
        <taxon>Heterobranchia</taxon>
        <taxon>Euthyneura</taxon>
        <taxon>Panpulmonata</taxon>
        <taxon>Sacoglossa</taxon>
        <taxon>Placobranchoidea</taxon>
        <taxon>Plakobranchidae</taxon>
        <taxon>Elysia</taxon>
    </lineage>
</organism>
<evidence type="ECO:0000256" key="2">
    <source>
        <dbReference type="SAM" id="Phobius"/>
    </source>
</evidence>
<evidence type="ECO:0000256" key="1">
    <source>
        <dbReference type="ARBA" id="ARBA00022553"/>
    </source>
</evidence>
<dbReference type="EMBL" id="RQTK01000783">
    <property type="protein sequence ID" value="RUS74952.1"/>
    <property type="molecule type" value="Genomic_DNA"/>
</dbReference>
<dbReference type="InterPro" id="IPR022227">
    <property type="entry name" value="DUF3754"/>
</dbReference>
<dbReference type="OrthoDB" id="2020015at2759"/>
<comment type="caution">
    <text evidence="3">The sequence shown here is derived from an EMBL/GenBank/DDBJ whole genome shotgun (WGS) entry which is preliminary data.</text>
</comment>
<feature type="transmembrane region" description="Helical" evidence="2">
    <location>
        <begin position="313"/>
        <end position="330"/>
    </location>
</feature>
<gene>
    <name evidence="3" type="ORF">EGW08_017287</name>
</gene>
<keyword evidence="4" id="KW-1185">Reference proteome</keyword>
<dbReference type="PANTHER" id="PTHR16095:SF11">
    <property type="entry name" value="TRANSMEMBRANE PROTEIN 143"/>
    <property type="match status" value="1"/>
</dbReference>